<feature type="transmembrane region" description="Helical" evidence="2">
    <location>
        <begin position="97"/>
        <end position="120"/>
    </location>
</feature>
<sequence length="227" mass="23778">MSVSKDAGNDDEAPPSYGEASRFGQLGHSDITLTTAASDAHERLARVIDEARSKPKPVEPAAVAVSIRNVADARTAAAVPAVPLQAHIHERRSRNRASACCTLFVLMASAACGVCLWYGFRVSGSTVGEPSLGGEPAGDASFLFCVTSPGRFTFDSCGSDYDTWLRVWTLEDADEVAECDDCGQCELRSVLSTTLVVGCYLLVVDGYLTNEGAFSVAVGCSGGGKLA</sequence>
<keyword evidence="2" id="KW-0472">Membrane</keyword>
<evidence type="ECO:0000313" key="4">
    <source>
        <dbReference type="Proteomes" id="UP000013827"/>
    </source>
</evidence>
<evidence type="ECO:0000313" key="3">
    <source>
        <dbReference type="EnsemblProtists" id="EOD25662"/>
    </source>
</evidence>
<keyword evidence="2" id="KW-1133">Transmembrane helix</keyword>
<feature type="region of interest" description="Disordered" evidence="1">
    <location>
        <begin position="1"/>
        <end position="25"/>
    </location>
</feature>
<dbReference type="RefSeq" id="XP_005778091.1">
    <property type="nucleotide sequence ID" value="XM_005778034.1"/>
</dbReference>
<dbReference type="PaxDb" id="2903-EOD25662"/>
<dbReference type="GeneID" id="17271208"/>
<dbReference type="Proteomes" id="UP000013827">
    <property type="component" value="Unassembled WGS sequence"/>
</dbReference>
<keyword evidence="2" id="KW-0812">Transmembrane</keyword>
<dbReference type="EnsemblProtists" id="EOD25662">
    <property type="protein sequence ID" value="EOD25662"/>
    <property type="gene ID" value="EMIHUDRAFT_237445"/>
</dbReference>
<dbReference type="KEGG" id="ehx:EMIHUDRAFT_237445"/>
<reference evidence="4" key="1">
    <citation type="journal article" date="2013" name="Nature">
        <title>Pan genome of the phytoplankton Emiliania underpins its global distribution.</title>
        <authorList>
            <person name="Read B.A."/>
            <person name="Kegel J."/>
            <person name="Klute M.J."/>
            <person name="Kuo A."/>
            <person name="Lefebvre S.C."/>
            <person name="Maumus F."/>
            <person name="Mayer C."/>
            <person name="Miller J."/>
            <person name="Monier A."/>
            <person name="Salamov A."/>
            <person name="Young J."/>
            <person name="Aguilar M."/>
            <person name="Claverie J.M."/>
            <person name="Frickenhaus S."/>
            <person name="Gonzalez K."/>
            <person name="Herman E.K."/>
            <person name="Lin Y.C."/>
            <person name="Napier J."/>
            <person name="Ogata H."/>
            <person name="Sarno A.F."/>
            <person name="Shmutz J."/>
            <person name="Schroeder D."/>
            <person name="de Vargas C."/>
            <person name="Verret F."/>
            <person name="von Dassow P."/>
            <person name="Valentin K."/>
            <person name="Van de Peer Y."/>
            <person name="Wheeler G."/>
            <person name="Dacks J.B."/>
            <person name="Delwiche C.F."/>
            <person name="Dyhrman S.T."/>
            <person name="Glockner G."/>
            <person name="John U."/>
            <person name="Richards T."/>
            <person name="Worden A.Z."/>
            <person name="Zhang X."/>
            <person name="Grigoriev I.V."/>
            <person name="Allen A.E."/>
            <person name="Bidle K."/>
            <person name="Borodovsky M."/>
            <person name="Bowler C."/>
            <person name="Brownlee C."/>
            <person name="Cock J.M."/>
            <person name="Elias M."/>
            <person name="Gladyshev V.N."/>
            <person name="Groth M."/>
            <person name="Guda C."/>
            <person name="Hadaegh A."/>
            <person name="Iglesias-Rodriguez M.D."/>
            <person name="Jenkins J."/>
            <person name="Jones B.M."/>
            <person name="Lawson T."/>
            <person name="Leese F."/>
            <person name="Lindquist E."/>
            <person name="Lobanov A."/>
            <person name="Lomsadze A."/>
            <person name="Malik S.B."/>
            <person name="Marsh M.E."/>
            <person name="Mackinder L."/>
            <person name="Mock T."/>
            <person name="Mueller-Roeber B."/>
            <person name="Pagarete A."/>
            <person name="Parker M."/>
            <person name="Probert I."/>
            <person name="Quesneville H."/>
            <person name="Raines C."/>
            <person name="Rensing S.A."/>
            <person name="Riano-Pachon D.M."/>
            <person name="Richier S."/>
            <person name="Rokitta S."/>
            <person name="Shiraiwa Y."/>
            <person name="Soanes D.M."/>
            <person name="van der Giezen M."/>
            <person name="Wahlund T.M."/>
            <person name="Williams B."/>
            <person name="Wilson W."/>
            <person name="Wolfe G."/>
            <person name="Wurch L.L."/>
        </authorList>
    </citation>
    <scope>NUCLEOTIDE SEQUENCE</scope>
</reference>
<reference evidence="3" key="2">
    <citation type="submission" date="2024-10" db="UniProtKB">
        <authorList>
            <consortium name="EnsemblProtists"/>
        </authorList>
    </citation>
    <scope>IDENTIFICATION</scope>
</reference>
<keyword evidence="4" id="KW-1185">Reference proteome</keyword>
<proteinExistence type="predicted"/>
<evidence type="ECO:0000256" key="2">
    <source>
        <dbReference type="SAM" id="Phobius"/>
    </source>
</evidence>
<organism evidence="3 4">
    <name type="scientific">Emiliania huxleyi (strain CCMP1516)</name>
    <dbReference type="NCBI Taxonomy" id="280463"/>
    <lineage>
        <taxon>Eukaryota</taxon>
        <taxon>Haptista</taxon>
        <taxon>Haptophyta</taxon>
        <taxon>Prymnesiophyceae</taxon>
        <taxon>Isochrysidales</taxon>
        <taxon>Noelaerhabdaceae</taxon>
        <taxon>Emiliania</taxon>
    </lineage>
</organism>
<protein>
    <submittedName>
        <fullName evidence="3">Uncharacterized protein</fullName>
    </submittedName>
</protein>
<evidence type="ECO:0000256" key="1">
    <source>
        <dbReference type="SAM" id="MobiDB-lite"/>
    </source>
</evidence>
<dbReference type="HOGENOM" id="CLU_106500_0_0_1"/>
<name>A0A0D3JQ77_EMIH1</name>
<dbReference type="AlphaFoldDB" id="A0A0D3JQ77"/>
<accession>A0A0D3JQ77</accession>